<sequence length="161" mass="18343">MAFLYNLVQKSASPGSDSTAMWVAFTIFLSYLVGDPLLHQSIGYDILNSTTIYAIWAAYDVVTLLFIAFISAKKTVENLPAKIYIIIGFSVNIFLFLGMYVDLQYGKYIGAWWFWHIYSIGVNLSDIMMIIALVLNKDFLGFAKCYKWILKNKTLSQSRCI</sequence>
<dbReference type="EMBL" id="JBBMQU010000018">
    <property type="protein sequence ID" value="MEM5551311.1"/>
    <property type="molecule type" value="Genomic_DNA"/>
</dbReference>
<name>A0ABU9U2R5_9GAMM</name>
<feature type="transmembrane region" description="Helical" evidence="1">
    <location>
        <begin position="113"/>
        <end position="135"/>
    </location>
</feature>
<evidence type="ECO:0000313" key="3">
    <source>
        <dbReference type="Proteomes" id="UP001388366"/>
    </source>
</evidence>
<protein>
    <submittedName>
        <fullName evidence="2">Uncharacterized protein</fullName>
    </submittedName>
</protein>
<keyword evidence="1" id="KW-0812">Transmembrane</keyword>
<keyword evidence="1" id="KW-1133">Transmembrane helix</keyword>
<proteinExistence type="predicted"/>
<dbReference type="RefSeq" id="WP_054204326.1">
    <property type="nucleotide sequence ID" value="NZ_BDDS01000001.1"/>
</dbReference>
<gene>
    <name evidence="2" type="ORF">WNY63_11285</name>
</gene>
<dbReference type="Proteomes" id="UP001388366">
    <property type="component" value="Unassembled WGS sequence"/>
</dbReference>
<keyword evidence="3" id="KW-1185">Reference proteome</keyword>
<organism evidence="2 3">
    <name type="scientific">Pseudoalteromonas neustonica</name>
    <dbReference type="NCBI Taxonomy" id="1840331"/>
    <lineage>
        <taxon>Bacteria</taxon>
        <taxon>Pseudomonadati</taxon>
        <taxon>Pseudomonadota</taxon>
        <taxon>Gammaproteobacteria</taxon>
        <taxon>Alteromonadales</taxon>
        <taxon>Pseudoalteromonadaceae</taxon>
        <taxon>Pseudoalteromonas</taxon>
    </lineage>
</organism>
<evidence type="ECO:0000313" key="2">
    <source>
        <dbReference type="EMBL" id="MEM5551311.1"/>
    </source>
</evidence>
<keyword evidence="1" id="KW-0472">Membrane</keyword>
<comment type="caution">
    <text evidence="2">The sequence shown here is derived from an EMBL/GenBank/DDBJ whole genome shotgun (WGS) entry which is preliminary data.</text>
</comment>
<feature type="transmembrane region" description="Helical" evidence="1">
    <location>
        <begin position="83"/>
        <end position="101"/>
    </location>
</feature>
<accession>A0ABU9U2R5</accession>
<reference evidence="2 3" key="1">
    <citation type="submission" date="2024-03" db="EMBL/GenBank/DDBJ databases">
        <title>Community enrichment and isolation of bacterial strains for fucoidan degradation.</title>
        <authorList>
            <person name="Sichert A."/>
        </authorList>
    </citation>
    <scope>NUCLEOTIDE SEQUENCE [LARGE SCALE GENOMIC DNA]</scope>
    <source>
        <strain evidence="2 3">AS81</strain>
    </source>
</reference>
<evidence type="ECO:0000256" key="1">
    <source>
        <dbReference type="SAM" id="Phobius"/>
    </source>
</evidence>
<feature type="transmembrane region" description="Helical" evidence="1">
    <location>
        <begin position="51"/>
        <end position="71"/>
    </location>
</feature>
<feature type="transmembrane region" description="Helical" evidence="1">
    <location>
        <begin position="20"/>
        <end position="39"/>
    </location>
</feature>